<dbReference type="AlphaFoldDB" id="I2H4R0"/>
<keyword evidence="4 8" id="KW-0378">Hydrolase</keyword>
<evidence type="ECO:0000256" key="7">
    <source>
        <dbReference type="ARBA" id="ARBA00023180"/>
    </source>
</evidence>
<sequence>MQLREALITAIVLTSTAEAWSPSNGYAPANVSCPDDINLVRRADGKISPNESDWLQKRNANTEVSLKEFLERATKNFSDTSFMDKLFPSSSSSNSSYQYLPKIGIGCSGGGYRAMLAGAGMLSGFDNRTDGAWDHGLGGILQSATYLAGLSGGNWLVGTLAGNNWTSVQAIVNNFSHDDSIWDIDHSIVSPGGWNILKTGNRWDDISDDVHSKKDAGFNISFTDVWGRALAYNWFPSLKRGGVGLTWDTLRESDVFINAEMPFPMSISDGRYPDTSVVNLNATLFEFNPFELGSWDPTLNSFTDVKYLGSNVDNGKPVDQGKCVGGYDNTGFMMGTSSSLFNQFLLRLNTTSLPKVIKKLLQDMLDDLADKSDDIAIYQPNPFKNVDNRPFSNYSDAIGKSDNLYLVDGGEDNENIPLVPLLQKGRDLDVIFALDNSADTDENYPDGASLVATYERQFGKQGANLSFPYVPDVNTFVNLGLNQKPTFFGCDAKNLTKLDHIPPLIVYIPNSKYSYNSGTSTFKMSYDKNERISMIQNGFEVVSRGNLTIDSDYLGCVACAIIRRKQESLNFTLPSECTKCFSNYCWNGTLNSTTPNNFKEESDYSSAEIDSAASVADASLASTSDSTTASSSSTSASASTTSSKGHKDDAKENSTSSKNAGVANMESFSSMSTIFIAAICAVLASAGLV</sequence>
<dbReference type="FunFam" id="3.40.1090.10:FF:000010">
    <property type="entry name" value="Lysophospholipase"/>
    <property type="match status" value="1"/>
</dbReference>
<evidence type="ECO:0000256" key="2">
    <source>
        <dbReference type="ARBA" id="ARBA00013274"/>
    </source>
</evidence>
<dbReference type="Gene3D" id="3.40.1090.10">
    <property type="entry name" value="Cytosolic phospholipase A2 catalytic domain"/>
    <property type="match status" value="1"/>
</dbReference>
<dbReference type="RefSeq" id="XP_004180881.1">
    <property type="nucleotide sequence ID" value="XM_004180833.1"/>
</dbReference>
<feature type="signal peptide" evidence="9">
    <location>
        <begin position="1"/>
        <end position="19"/>
    </location>
</feature>
<dbReference type="GO" id="GO:0005829">
    <property type="term" value="C:cytosol"/>
    <property type="evidence" value="ECO:0007669"/>
    <property type="project" value="TreeGrafter"/>
</dbReference>
<dbReference type="Proteomes" id="UP000002866">
    <property type="component" value="Chromosome 5"/>
</dbReference>
<dbReference type="KEGG" id="tbl:TBLA_0E03080"/>
<organism evidence="12 13">
    <name type="scientific">Henningerozyma blattae (strain ATCC 34711 / CBS 6284 / DSM 70876 / NBRC 10599 / NRRL Y-10934 / UCD 77-7)</name>
    <name type="common">Yeast</name>
    <name type="synonym">Tetrapisispora blattae</name>
    <dbReference type="NCBI Taxonomy" id="1071380"/>
    <lineage>
        <taxon>Eukaryota</taxon>
        <taxon>Fungi</taxon>
        <taxon>Dikarya</taxon>
        <taxon>Ascomycota</taxon>
        <taxon>Saccharomycotina</taxon>
        <taxon>Saccharomycetes</taxon>
        <taxon>Saccharomycetales</taxon>
        <taxon>Saccharomycetaceae</taxon>
        <taxon>Henningerozyma</taxon>
    </lineage>
</organism>
<protein>
    <recommendedName>
        <fullName evidence="2 9">Lysophospholipase</fullName>
        <ecNumber evidence="2 9">3.1.1.5</ecNumber>
    </recommendedName>
</protein>
<evidence type="ECO:0000313" key="13">
    <source>
        <dbReference type="Proteomes" id="UP000002866"/>
    </source>
</evidence>
<evidence type="ECO:0000259" key="11">
    <source>
        <dbReference type="PROSITE" id="PS51210"/>
    </source>
</evidence>
<dbReference type="SMART" id="SM00022">
    <property type="entry name" value="PLAc"/>
    <property type="match status" value="1"/>
</dbReference>
<dbReference type="GO" id="GO:0005783">
    <property type="term" value="C:endoplasmic reticulum"/>
    <property type="evidence" value="ECO:0007669"/>
    <property type="project" value="TreeGrafter"/>
</dbReference>
<evidence type="ECO:0000256" key="8">
    <source>
        <dbReference type="PROSITE-ProRule" id="PRU00555"/>
    </source>
</evidence>
<evidence type="ECO:0000256" key="5">
    <source>
        <dbReference type="ARBA" id="ARBA00022963"/>
    </source>
</evidence>
<dbReference type="InterPro" id="IPR016035">
    <property type="entry name" value="Acyl_Trfase/lysoPLipase"/>
</dbReference>
<dbReference type="GO" id="GO:0005886">
    <property type="term" value="C:plasma membrane"/>
    <property type="evidence" value="ECO:0007669"/>
    <property type="project" value="TreeGrafter"/>
</dbReference>
<reference evidence="12 13" key="1">
    <citation type="journal article" date="2011" name="Proc. Natl. Acad. Sci. U.S.A.">
        <title>Evolutionary erosion of yeast sex chromosomes by mating-type switching accidents.</title>
        <authorList>
            <person name="Gordon J.L."/>
            <person name="Armisen D."/>
            <person name="Proux-Wera E."/>
            <person name="Oheigeartaigh S.S."/>
            <person name="Byrne K.P."/>
            <person name="Wolfe K.H."/>
        </authorList>
    </citation>
    <scope>NUCLEOTIDE SEQUENCE [LARGE SCALE GENOMIC DNA]</scope>
    <source>
        <strain evidence="13">ATCC 34711 / CBS 6284 / DSM 70876 / NBRC 10599 / NRRL Y-10934 / UCD 77-7</strain>
    </source>
</reference>
<evidence type="ECO:0000256" key="9">
    <source>
        <dbReference type="RuleBase" id="RU362103"/>
    </source>
</evidence>
<accession>I2H4R0</accession>
<keyword evidence="13" id="KW-1185">Reference proteome</keyword>
<name>I2H4R0_HENB6</name>
<keyword evidence="7" id="KW-0325">Glycoprotein</keyword>
<feature type="compositionally biased region" description="Low complexity" evidence="10">
    <location>
        <begin position="624"/>
        <end position="643"/>
    </location>
</feature>
<evidence type="ECO:0000313" key="12">
    <source>
        <dbReference type="EMBL" id="CCH61362.1"/>
    </source>
</evidence>
<dbReference type="GO" id="GO:0005576">
    <property type="term" value="C:extracellular region"/>
    <property type="evidence" value="ECO:0007669"/>
    <property type="project" value="TreeGrafter"/>
</dbReference>
<dbReference type="EMBL" id="HE806320">
    <property type="protein sequence ID" value="CCH61362.1"/>
    <property type="molecule type" value="Genomic_DNA"/>
</dbReference>
<feature type="domain" description="PLA2c" evidence="11">
    <location>
        <begin position="32"/>
        <end position="591"/>
    </location>
</feature>
<evidence type="ECO:0000256" key="10">
    <source>
        <dbReference type="SAM" id="MobiDB-lite"/>
    </source>
</evidence>
<dbReference type="SUPFAM" id="SSF52151">
    <property type="entry name" value="FabD/lysophospholipase-like"/>
    <property type="match status" value="1"/>
</dbReference>
<dbReference type="HOGENOM" id="CLU_014602_0_0_1"/>
<feature type="chain" id="PRO_5005135830" description="Lysophospholipase" evidence="9">
    <location>
        <begin position="20"/>
        <end position="689"/>
    </location>
</feature>
<dbReference type="GO" id="GO:0004622">
    <property type="term" value="F:phosphatidylcholine lysophospholipase activity"/>
    <property type="evidence" value="ECO:0007669"/>
    <property type="project" value="UniProtKB-EC"/>
</dbReference>
<comment type="similarity">
    <text evidence="1 9">Belongs to the lysophospholipase family.</text>
</comment>
<dbReference type="PANTHER" id="PTHR10728:SF33">
    <property type="entry name" value="LYSOPHOSPHOLIPASE 1-RELATED"/>
    <property type="match status" value="1"/>
</dbReference>
<proteinExistence type="inferred from homology"/>
<keyword evidence="6 8" id="KW-0443">Lipid metabolism</keyword>
<dbReference type="EC" id="3.1.1.5" evidence="2 9"/>
<dbReference type="FunCoup" id="I2H4R0">
    <property type="interactions" value="80"/>
</dbReference>
<dbReference type="GeneID" id="14496435"/>
<feature type="region of interest" description="Disordered" evidence="10">
    <location>
        <begin position="624"/>
        <end position="658"/>
    </location>
</feature>
<evidence type="ECO:0000256" key="6">
    <source>
        <dbReference type="ARBA" id="ARBA00023098"/>
    </source>
</evidence>
<dbReference type="GO" id="GO:0046475">
    <property type="term" value="P:glycerophospholipid catabolic process"/>
    <property type="evidence" value="ECO:0007669"/>
    <property type="project" value="TreeGrafter"/>
</dbReference>
<dbReference type="OMA" id="FASCLAC"/>
<evidence type="ECO:0000256" key="3">
    <source>
        <dbReference type="ARBA" id="ARBA00022729"/>
    </source>
</evidence>
<dbReference type="eggNOG" id="KOG1325">
    <property type="taxonomic scope" value="Eukaryota"/>
</dbReference>
<evidence type="ECO:0000256" key="1">
    <source>
        <dbReference type="ARBA" id="ARBA00008780"/>
    </source>
</evidence>
<dbReference type="OrthoDB" id="4084751at2759"/>
<gene>
    <name evidence="12" type="primary">TBLA0E03080</name>
    <name evidence="12" type="ORF">TBLA_0E03080</name>
</gene>
<comment type="catalytic activity">
    <reaction evidence="9">
        <text>a 1-acyl-sn-glycero-3-phosphocholine + H2O = sn-glycerol 3-phosphocholine + a fatty acid + H(+)</text>
        <dbReference type="Rhea" id="RHEA:15177"/>
        <dbReference type="ChEBI" id="CHEBI:15377"/>
        <dbReference type="ChEBI" id="CHEBI:15378"/>
        <dbReference type="ChEBI" id="CHEBI:16870"/>
        <dbReference type="ChEBI" id="CHEBI:28868"/>
        <dbReference type="ChEBI" id="CHEBI:58168"/>
        <dbReference type="EC" id="3.1.1.5"/>
    </reaction>
</comment>
<dbReference type="PROSITE" id="PS51210">
    <property type="entry name" value="PLA2C"/>
    <property type="match status" value="1"/>
</dbReference>
<keyword evidence="3 9" id="KW-0732">Signal</keyword>
<dbReference type="PANTHER" id="PTHR10728">
    <property type="entry name" value="CYTOSOLIC PHOSPHOLIPASE A2"/>
    <property type="match status" value="1"/>
</dbReference>
<dbReference type="STRING" id="1071380.I2H4R0"/>
<keyword evidence="5 8" id="KW-0442">Lipid degradation</keyword>
<dbReference type="InParanoid" id="I2H4R0"/>
<dbReference type="GO" id="GO:0004623">
    <property type="term" value="F:phospholipase A2 activity"/>
    <property type="evidence" value="ECO:0007669"/>
    <property type="project" value="TreeGrafter"/>
</dbReference>
<dbReference type="InterPro" id="IPR002642">
    <property type="entry name" value="LysoPLipase_cat_dom"/>
</dbReference>
<dbReference type="CDD" id="cd07203">
    <property type="entry name" value="cPLA2_Fungal_PLB"/>
    <property type="match status" value="1"/>
</dbReference>
<dbReference type="Pfam" id="PF01735">
    <property type="entry name" value="PLA2_B"/>
    <property type="match status" value="1"/>
</dbReference>
<evidence type="ECO:0000256" key="4">
    <source>
        <dbReference type="ARBA" id="ARBA00022801"/>
    </source>
</evidence>